<dbReference type="PANTHER" id="PTHR35897:SF2">
    <property type="entry name" value="METHYLTRANSFERASE DOMAIN-CONTAINING PROTEIN"/>
    <property type="match status" value="1"/>
</dbReference>
<name>S3CFS4_GLAL2</name>
<evidence type="ECO:0000313" key="1">
    <source>
        <dbReference type="EMBL" id="EPE24760.1"/>
    </source>
</evidence>
<dbReference type="Proteomes" id="UP000016922">
    <property type="component" value="Unassembled WGS sequence"/>
</dbReference>
<keyword evidence="2" id="KW-1185">Reference proteome</keyword>
<dbReference type="PANTHER" id="PTHR35897">
    <property type="entry name" value="METHYLTRANSFERASE AUSD"/>
    <property type="match status" value="1"/>
</dbReference>
<organism evidence="1 2">
    <name type="scientific">Glarea lozoyensis (strain ATCC 20868 / MF5171)</name>
    <dbReference type="NCBI Taxonomy" id="1116229"/>
    <lineage>
        <taxon>Eukaryota</taxon>
        <taxon>Fungi</taxon>
        <taxon>Dikarya</taxon>
        <taxon>Ascomycota</taxon>
        <taxon>Pezizomycotina</taxon>
        <taxon>Leotiomycetes</taxon>
        <taxon>Helotiales</taxon>
        <taxon>Helotiaceae</taxon>
        <taxon>Glarea</taxon>
    </lineage>
</organism>
<sequence length="303" mass="33852">MENSDPIKNITPSRELAWYIPDLSDRITAESHRVLENYGGIPSGDVLGHIHTIRDKAWEIRPYPCTGLGTFLQPTINLIPPYKKIIETLKNGGSFLDVGCFLGQDLRRLVFDGAPSGNLYGIDIVSHWGAQVSQYRDRSLCLTNYWTGRSHLGYELYHDEDKFEAHFIEADLIKPFQELSALEGKMDVIQVTHVFHQWGWEGQIGAAKEVVKFSKPGSLVVGFQAGTAGGTTKIPVGGSSHSWMRQDPGSWAEMWEVVGKETGTRWKSEAFLLPYSALGVAATDVEYLGPLSRLLRFVVTRQE</sequence>
<dbReference type="GeneID" id="19467661"/>
<dbReference type="OMA" id="GTHIGIP"/>
<gene>
    <name evidence="1" type="ORF">GLAREA_08613</name>
</gene>
<protein>
    <submittedName>
        <fullName evidence="1">S-adenosyl-L-methionine-dependent methyltransferase</fullName>
    </submittedName>
</protein>
<keyword evidence="1" id="KW-0808">Transferase</keyword>
<proteinExistence type="predicted"/>
<dbReference type="OrthoDB" id="2094832at2759"/>
<dbReference type="HOGENOM" id="CLU_051542_0_1_1"/>
<dbReference type="Gene3D" id="3.40.50.150">
    <property type="entry name" value="Vaccinia Virus protein VP39"/>
    <property type="match status" value="1"/>
</dbReference>
<dbReference type="RefSeq" id="XP_008088848.1">
    <property type="nucleotide sequence ID" value="XM_008090657.1"/>
</dbReference>
<dbReference type="InterPro" id="IPR029063">
    <property type="entry name" value="SAM-dependent_MTases_sf"/>
</dbReference>
<reference evidence="1 2" key="1">
    <citation type="journal article" date="2013" name="BMC Genomics">
        <title>Genomics-driven discovery of the pneumocandin biosynthetic gene cluster in the fungus Glarea lozoyensis.</title>
        <authorList>
            <person name="Chen L."/>
            <person name="Yue Q."/>
            <person name="Zhang X."/>
            <person name="Xiang M."/>
            <person name="Wang C."/>
            <person name="Li S."/>
            <person name="Che Y."/>
            <person name="Ortiz-Lopez F.J."/>
            <person name="Bills G.F."/>
            <person name="Liu X."/>
            <person name="An Z."/>
        </authorList>
    </citation>
    <scope>NUCLEOTIDE SEQUENCE [LARGE SCALE GENOMIC DNA]</scope>
    <source>
        <strain evidence="2">ATCC 20868 / MF5171</strain>
    </source>
</reference>
<dbReference type="KEGG" id="glz:GLAREA_08613"/>
<dbReference type="GO" id="GO:0032259">
    <property type="term" value="P:methylation"/>
    <property type="evidence" value="ECO:0007669"/>
    <property type="project" value="UniProtKB-KW"/>
</dbReference>
<evidence type="ECO:0000313" key="2">
    <source>
        <dbReference type="Proteomes" id="UP000016922"/>
    </source>
</evidence>
<dbReference type="AlphaFoldDB" id="S3CFS4"/>
<dbReference type="InterPro" id="IPR051654">
    <property type="entry name" value="Meroterpenoid_MTases"/>
</dbReference>
<dbReference type="SUPFAM" id="SSF53335">
    <property type="entry name" value="S-adenosyl-L-methionine-dependent methyltransferases"/>
    <property type="match status" value="1"/>
</dbReference>
<dbReference type="eggNOG" id="ENOG502S0S9">
    <property type="taxonomic scope" value="Eukaryota"/>
</dbReference>
<dbReference type="GO" id="GO:0008168">
    <property type="term" value="F:methyltransferase activity"/>
    <property type="evidence" value="ECO:0007669"/>
    <property type="project" value="UniProtKB-KW"/>
</dbReference>
<dbReference type="EMBL" id="KE145373">
    <property type="protein sequence ID" value="EPE24760.1"/>
    <property type="molecule type" value="Genomic_DNA"/>
</dbReference>
<accession>S3CFS4</accession>
<keyword evidence="1" id="KW-0489">Methyltransferase</keyword>